<dbReference type="EMBL" id="PVTD01000004">
    <property type="protein sequence ID" value="PRY23664.1"/>
    <property type="molecule type" value="Genomic_DNA"/>
</dbReference>
<dbReference type="RefSeq" id="WP_245925016.1">
    <property type="nucleotide sequence ID" value="NZ_PVTD01000004.1"/>
</dbReference>
<dbReference type="InterPro" id="IPR028992">
    <property type="entry name" value="Hedgehog/Intein_dom"/>
</dbReference>
<organism evidence="2 3">
    <name type="scientific">Aliiruegeria haliotis</name>
    <dbReference type="NCBI Taxonomy" id="1280846"/>
    <lineage>
        <taxon>Bacteria</taxon>
        <taxon>Pseudomonadati</taxon>
        <taxon>Pseudomonadota</taxon>
        <taxon>Alphaproteobacteria</taxon>
        <taxon>Rhodobacterales</taxon>
        <taxon>Roseobacteraceae</taxon>
        <taxon>Aliiruegeria</taxon>
    </lineage>
</organism>
<evidence type="ECO:0000313" key="3">
    <source>
        <dbReference type="Proteomes" id="UP000239480"/>
    </source>
</evidence>
<dbReference type="SUPFAM" id="SSF51294">
    <property type="entry name" value="Hedgehog/intein (Hint) domain"/>
    <property type="match status" value="1"/>
</dbReference>
<dbReference type="Pfam" id="PF13403">
    <property type="entry name" value="Hint_2"/>
    <property type="match status" value="1"/>
</dbReference>
<proteinExistence type="predicted"/>
<evidence type="ECO:0000259" key="1">
    <source>
        <dbReference type="Pfam" id="PF13403"/>
    </source>
</evidence>
<dbReference type="Gene3D" id="2.170.16.10">
    <property type="entry name" value="Hedgehog/Intein (Hint) domain"/>
    <property type="match status" value="1"/>
</dbReference>
<accession>A0A2T0RR48</accession>
<dbReference type="AlphaFoldDB" id="A0A2T0RR48"/>
<gene>
    <name evidence="2" type="ORF">CLV78_104155</name>
</gene>
<keyword evidence="3" id="KW-1185">Reference proteome</keyword>
<dbReference type="Proteomes" id="UP000239480">
    <property type="component" value="Unassembled WGS sequence"/>
</dbReference>
<comment type="caution">
    <text evidence="2">The sequence shown here is derived from an EMBL/GenBank/DDBJ whole genome shotgun (WGS) entry which is preliminary data.</text>
</comment>
<dbReference type="InterPro" id="IPR036844">
    <property type="entry name" value="Hint_dom_sf"/>
</dbReference>
<name>A0A2T0RR48_9RHOB</name>
<evidence type="ECO:0000313" key="2">
    <source>
        <dbReference type="EMBL" id="PRY23664.1"/>
    </source>
</evidence>
<feature type="domain" description="Hedgehog/Intein (Hint)" evidence="1">
    <location>
        <begin position="158"/>
        <end position="304"/>
    </location>
</feature>
<reference evidence="2 3" key="1">
    <citation type="submission" date="2018-03" db="EMBL/GenBank/DDBJ databases">
        <title>Genomic Encyclopedia of Archaeal and Bacterial Type Strains, Phase II (KMG-II): from individual species to whole genera.</title>
        <authorList>
            <person name="Goeker M."/>
        </authorList>
    </citation>
    <scope>NUCLEOTIDE SEQUENCE [LARGE SCALE GENOMIC DNA]</scope>
    <source>
        <strain evidence="2 3">DSM 29328</strain>
    </source>
</reference>
<sequence>MEMGTGFEGTFVIPWSQTITDGIPAAPASEMRAGVTWVWTGQATRVDGPGEIGLLGGAIGSADLHARAARKARQIVGQIGAPAPAPLEIADDQLLDRCFVLTDGRRAYVASRIEAGPQELAMFLGELPPQGVELWVVRKITSTRAEKRARQAGQRSVICFAAGAAIATPKGPRPVENLLEGDLVLTRDDGPQPVLWTGRRRMSGARLHTSPQLRPIRLRASALASNRPDSDLLVSPGHRILLQDRAAFDLFGEPEVLVRAEDLCDRPGIVRDVSVASVTYVHLMLEHHQILTVNGVPSESFHPDEADLDELDPLDREDLLDLDPSLATDPWMYGAPARRRLTSADAAILVSRSLAA</sequence>
<protein>
    <submittedName>
        <fullName evidence="2">Hint domain-containing protein</fullName>
    </submittedName>
</protein>